<dbReference type="PANTHER" id="PTHR10880">
    <property type="entry name" value="MORTALITY FACTOR 4-LIKE PROTEIN"/>
    <property type="match status" value="1"/>
</dbReference>
<dbReference type="InterPro" id="IPR026541">
    <property type="entry name" value="MRG_dom"/>
</dbReference>
<evidence type="ECO:0000256" key="9">
    <source>
        <dbReference type="SAM" id="MobiDB-lite"/>
    </source>
</evidence>
<dbReference type="InterPro" id="IPR053820">
    <property type="entry name" value="MSL3_chromo-like"/>
</dbReference>
<dbReference type="Pfam" id="PF05712">
    <property type="entry name" value="MRG"/>
    <property type="match status" value="1"/>
</dbReference>
<comment type="subcellular location">
    <subcellularLocation>
        <location evidence="1">Nucleus</location>
    </subcellularLocation>
</comment>
<dbReference type="EMBL" id="JAPQKR010000015">
    <property type="protein sequence ID" value="KAJ5195375.1"/>
    <property type="molecule type" value="Genomic_DNA"/>
</dbReference>
<dbReference type="InterPro" id="IPR000953">
    <property type="entry name" value="Chromo/chromo_shadow_dom"/>
</dbReference>
<comment type="similarity">
    <text evidence="2">Belongs to the MRG family.</text>
</comment>
<comment type="subunit">
    <text evidence="3">Component of the NuA4 histone acetyltransferase complex.</text>
</comment>
<reference evidence="11" key="2">
    <citation type="journal article" date="2023" name="IMA Fungus">
        <title>Comparative genomic study of the Penicillium genus elucidates a diverse pangenome and 15 lateral gene transfer events.</title>
        <authorList>
            <person name="Petersen C."/>
            <person name="Sorensen T."/>
            <person name="Nielsen M.R."/>
            <person name="Sondergaard T.E."/>
            <person name="Sorensen J.L."/>
            <person name="Fitzpatrick D.A."/>
            <person name="Frisvad J.C."/>
            <person name="Nielsen K.L."/>
        </authorList>
    </citation>
    <scope>NUCLEOTIDE SEQUENCE</scope>
    <source>
        <strain evidence="11">IBT 15544</strain>
    </source>
</reference>
<name>A0A9W9JI76_9EURO</name>
<evidence type="ECO:0000256" key="8">
    <source>
        <dbReference type="ARBA" id="ARBA00023242"/>
    </source>
</evidence>
<dbReference type="SMART" id="SM00298">
    <property type="entry name" value="CHROMO"/>
    <property type="match status" value="1"/>
</dbReference>
<evidence type="ECO:0000256" key="3">
    <source>
        <dbReference type="ARBA" id="ARBA00011353"/>
    </source>
</evidence>
<dbReference type="GeneID" id="83183176"/>
<comment type="caution">
    <text evidence="11">The sequence shown here is derived from an EMBL/GenBank/DDBJ whole genome shotgun (WGS) entry which is preliminary data.</text>
</comment>
<evidence type="ECO:0000256" key="4">
    <source>
        <dbReference type="ARBA" id="ARBA00018505"/>
    </source>
</evidence>
<dbReference type="PANTHER" id="PTHR10880:SF15">
    <property type="entry name" value="MSL COMPLEX SUBUNIT 3"/>
    <property type="match status" value="1"/>
</dbReference>
<accession>A0A9W9JI76</accession>
<dbReference type="InterPro" id="IPR038217">
    <property type="entry name" value="MRG_C_sf"/>
</dbReference>
<dbReference type="RefSeq" id="XP_058305863.1">
    <property type="nucleotide sequence ID" value="XM_058455875.1"/>
</dbReference>
<gene>
    <name evidence="11" type="ORF">N7498_008813</name>
</gene>
<dbReference type="OrthoDB" id="124855at2759"/>
<dbReference type="PROSITE" id="PS51640">
    <property type="entry name" value="MRG"/>
    <property type="match status" value="1"/>
</dbReference>
<feature type="region of interest" description="Disordered" evidence="9">
    <location>
        <begin position="83"/>
        <end position="132"/>
    </location>
</feature>
<feature type="compositionally biased region" description="Basic and acidic residues" evidence="9">
    <location>
        <begin position="122"/>
        <end position="132"/>
    </location>
</feature>
<dbReference type="Pfam" id="PF22732">
    <property type="entry name" value="MSL3_chromo-like"/>
    <property type="match status" value="1"/>
</dbReference>
<dbReference type="AlphaFoldDB" id="A0A9W9JI76"/>
<feature type="domain" description="Chromo" evidence="10">
    <location>
        <begin position="20"/>
        <end position="80"/>
    </location>
</feature>
<dbReference type="InterPro" id="IPR008676">
    <property type="entry name" value="MRG"/>
</dbReference>
<dbReference type="GO" id="GO:0006338">
    <property type="term" value="P:chromatin remodeling"/>
    <property type="evidence" value="ECO:0007669"/>
    <property type="project" value="UniProtKB-ARBA"/>
</dbReference>
<keyword evidence="7" id="KW-0804">Transcription</keyword>
<organism evidence="11 12">
    <name type="scientific">Penicillium cinerascens</name>
    <dbReference type="NCBI Taxonomy" id="70096"/>
    <lineage>
        <taxon>Eukaryota</taxon>
        <taxon>Fungi</taxon>
        <taxon>Dikarya</taxon>
        <taxon>Ascomycota</taxon>
        <taxon>Pezizomycotina</taxon>
        <taxon>Eurotiomycetes</taxon>
        <taxon>Eurotiomycetidae</taxon>
        <taxon>Eurotiales</taxon>
        <taxon>Aspergillaceae</taxon>
        <taxon>Penicillium</taxon>
    </lineage>
</organism>
<sequence length="310" mass="36561">MPPSMYSKDEKVLCFHQELLYDAKILDVRLKDPSDKKSPHEYLVHYKGWKNTWDDWVLEDRLRKATEENRELASNLRREVEASVRQKQVKPASKKRAMSDRSSVRDSEERGNSVPGRAGKRARGENDIEKEESFNTRPSIRIVMPDNLKSLIVDDWERVTKNGSVVKLPAPKPVRQILQDWRDEEEPKRADNRIDVDVLDEVISGMLEYFDVMLDRVLLYRYERAQYRVFRKQFQESGKGPVDIYGGEHLIRLFSLLPELLAQTNMDIQNTQRMREEISKLSLWLSRNSEKYFRTEYIPAEDSYEDEDSS</sequence>
<keyword evidence="8" id="KW-0539">Nucleus</keyword>
<dbReference type="PIRSF" id="PIRSF038133">
    <property type="entry name" value="HAT_Nua4_EAF3/MRG15"/>
    <property type="match status" value="1"/>
</dbReference>
<dbReference type="GO" id="GO:0032221">
    <property type="term" value="C:Rpd3S complex"/>
    <property type="evidence" value="ECO:0007669"/>
    <property type="project" value="TreeGrafter"/>
</dbReference>
<keyword evidence="5" id="KW-0156">Chromatin regulator</keyword>
<dbReference type="GO" id="GO:0006355">
    <property type="term" value="P:regulation of DNA-templated transcription"/>
    <property type="evidence" value="ECO:0007669"/>
    <property type="project" value="InterPro"/>
</dbReference>
<reference evidence="11" key="1">
    <citation type="submission" date="2022-12" db="EMBL/GenBank/DDBJ databases">
        <authorList>
            <person name="Petersen C."/>
        </authorList>
    </citation>
    <scope>NUCLEOTIDE SEQUENCE</scope>
    <source>
        <strain evidence="11">IBT 15544</strain>
    </source>
</reference>
<evidence type="ECO:0000313" key="11">
    <source>
        <dbReference type="EMBL" id="KAJ5195375.1"/>
    </source>
</evidence>
<evidence type="ECO:0000256" key="7">
    <source>
        <dbReference type="ARBA" id="ARBA00023163"/>
    </source>
</evidence>
<evidence type="ECO:0000259" key="10">
    <source>
        <dbReference type="SMART" id="SM00298"/>
    </source>
</evidence>
<evidence type="ECO:0000313" key="12">
    <source>
        <dbReference type="Proteomes" id="UP001150904"/>
    </source>
</evidence>
<dbReference type="Proteomes" id="UP001150904">
    <property type="component" value="Unassembled WGS sequence"/>
</dbReference>
<protein>
    <recommendedName>
        <fullName evidence="4">Chromatin modification-related protein EAF3</fullName>
    </recommendedName>
</protein>
<keyword evidence="6" id="KW-0805">Transcription regulation</keyword>
<evidence type="ECO:0000256" key="5">
    <source>
        <dbReference type="ARBA" id="ARBA00022853"/>
    </source>
</evidence>
<evidence type="ECO:0000256" key="2">
    <source>
        <dbReference type="ARBA" id="ARBA00009093"/>
    </source>
</evidence>
<evidence type="ECO:0000256" key="6">
    <source>
        <dbReference type="ARBA" id="ARBA00023015"/>
    </source>
</evidence>
<dbReference type="SUPFAM" id="SSF54160">
    <property type="entry name" value="Chromo domain-like"/>
    <property type="match status" value="1"/>
</dbReference>
<proteinExistence type="inferred from homology"/>
<dbReference type="Gene3D" id="2.30.30.140">
    <property type="match status" value="1"/>
</dbReference>
<evidence type="ECO:0000256" key="1">
    <source>
        <dbReference type="ARBA" id="ARBA00004123"/>
    </source>
</evidence>
<feature type="compositionally biased region" description="Basic and acidic residues" evidence="9">
    <location>
        <begin position="97"/>
        <end position="111"/>
    </location>
</feature>
<dbReference type="Gene3D" id="1.10.274.30">
    <property type="entry name" value="MRG domain"/>
    <property type="match status" value="1"/>
</dbReference>
<dbReference type="GO" id="GO:0035267">
    <property type="term" value="C:NuA4 histone acetyltransferase complex"/>
    <property type="evidence" value="ECO:0007669"/>
    <property type="project" value="TreeGrafter"/>
</dbReference>
<dbReference type="InterPro" id="IPR016197">
    <property type="entry name" value="Chromo-like_dom_sf"/>
</dbReference>
<keyword evidence="12" id="KW-1185">Reference proteome</keyword>